<protein>
    <recommendedName>
        <fullName evidence="1">Regulator of ribonuclease activity B domain-containing protein</fullName>
    </recommendedName>
</protein>
<organism evidence="2 3">
    <name type="scientific">Embleya hyalina</name>
    <dbReference type="NCBI Taxonomy" id="516124"/>
    <lineage>
        <taxon>Bacteria</taxon>
        <taxon>Bacillati</taxon>
        <taxon>Actinomycetota</taxon>
        <taxon>Actinomycetes</taxon>
        <taxon>Kitasatosporales</taxon>
        <taxon>Streptomycetaceae</taxon>
        <taxon>Embleya</taxon>
    </lineage>
</organism>
<reference evidence="2 3" key="1">
    <citation type="submission" date="2018-12" db="EMBL/GenBank/DDBJ databases">
        <title>Draft genome sequence of Embleya hyalina NBRC 13850T.</title>
        <authorList>
            <person name="Komaki H."/>
            <person name="Hosoyama A."/>
            <person name="Kimura A."/>
            <person name="Ichikawa N."/>
            <person name="Tamura T."/>
        </authorList>
    </citation>
    <scope>NUCLEOTIDE SEQUENCE [LARGE SCALE GENOMIC DNA]</scope>
    <source>
        <strain evidence="2 3">NBRC 13850</strain>
    </source>
</reference>
<evidence type="ECO:0000259" key="1">
    <source>
        <dbReference type="Pfam" id="PF06877"/>
    </source>
</evidence>
<sequence length="136" mass="14664">MILERFLRRRRAEPVPALVDDGTLVVVGSCFDPARADSAVVARMRAAGVAVEAGPFVMRHLVTLPDHDAVAEATRILAADGWAVTVVAADERPLRVRIARQQVLTGLEPARERTRMAGLAQRLGGDAEGYEVLARA</sequence>
<gene>
    <name evidence="2" type="ORF">EHYA_03967</name>
</gene>
<name>A0A401YNS9_9ACTN</name>
<dbReference type="Pfam" id="PF06877">
    <property type="entry name" value="RraB"/>
    <property type="match status" value="1"/>
</dbReference>
<dbReference type="Proteomes" id="UP000286931">
    <property type="component" value="Unassembled WGS sequence"/>
</dbReference>
<comment type="caution">
    <text evidence="2">The sequence shown here is derived from an EMBL/GenBank/DDBJ whole genome shotgun (WGS) entry which is preliminary data.</text>
</comment>
<dbReference type="InterPro" id="IPR009671">
    <property type="entry name" value="RraB_dom"/>
</dbReference>
<feature type="domain" description="Regulator of ribonuclease activity B" evidence="1">
    <location>
        <begin position="36"/>
        <end position="132"/>
    </location>
</feature>
<evidence type="ECO:0000313" key="2">
    <source>
        <dbReference type="EMBL" id="GCD96282.1"/>
    </source>
</evidence>
<keyword evidence="3" id="KW-1185">Reference proteome</keyword>
<dbReference type="EMBL" id="BIFH01000020">
    <property type="protein sequence ID" value="GCD96282.1"/>
    <property type="molecule type" value="Genomic_DNA"/>
</dbReference>
<accession>A0A401YNS9</accession>
<proteinExistence type="predicted"/>
<dbReference type="OrthoDB" id="4555099at2"/>
<dbReference type="AlphaFoldDB" id="A0A401YNS9"/>
<dbReference type="RefSeq" id="WP_126638352.1">
    <property type="nucleotide sequence ID" value="NZ_BIFH01000020.1"/>
</dbReference>
<evidence type="ECO:0000313" key="3">
    <source>
        <dbReference type="Proteomes" id="UP000286931"/>
    </source>
</evidence>